<accession>A0ABS1D4F1</accession>
<dbReference type="Proteomes" id="UP000697995">
    <property type="component" value="Unassembled WGS sequence"/>
</dbReference>
<comment type="caution">
    <text evidence="1">The sequence shown here is derived from an EMBL/GenBank/DDBJ whole genome shotgun (WGS) entry which is preliminary data.</text>
</comment>
<name>A0ABS1D4F1_9PROT</name>
<keyword evidence="2" id="KW-1185">Reference proteome</keyword>
<dbReference type="RefSeq" id="WP_133222667.1">
    <property type="nucleotide sequence ID" value="NZ_NRSG01000285.1"/>
</dbReference>
<organism evidence="1 2">
    <name type="scientific">Paracraurococcus ruber</name>
    <dbReference type="NCBI Taxonomy" id="77675"/>
    <lineage>
        <taxon>Bacteria</taxon>
        <taxon>Pseudomonadati</taxon>
        <taxon>Pseudomonadota</taxon>
        <taxon>Alphaproteobacteria</taxon>
        <taxon>Acetobacterales</taxon>
        <taxon>Roseomonadaceae</taxon>
        <taxon>Paracraurococcus</taxon>
    </lineage>
</organism>
<gene>
    <name evidence="1" type="ORF">CKO45_24270</name>
</gene>
<sequence>MPPTTTLAVPTDAVPAAAWLPRLPIAPGDALLLDEAAAGPDDRVLILGAPSAELLCAALRHGCRAAQEARTPPKHPDPADLVVAVVGAAAPDAAAIATCARRALADSRAGRLAVLLPAAGALARSVIARLRSLGFGRIRRRPRADGALLLVCRLQPVLATAGRR</sequence>
<protein>
    <submittedName>
        <fullName evidence="1">Uncharacterized protein</fullName>
    </submittedName>
</protein>
<evidence type="ECO:0000313" key="1">
    <source>
        <dbReference type="EMBL" id="MBK1661330.1"/>
    </source>
</evidence>
<evidence type="ECO:0000313" key="2">
    <source>
        <dbReference type="Proteomes" id="UP000697995"/>
    </source>
</evidence>
<proteinExistence type="predicted"/>
<reference evidence="1 2" key="1">
    <citation type="journal article" date="2020" name="Microorganisms">
        <title>Osmotic Adaptation and Compatible Solute Biosynthesis of Phototrophic Bacteria as Revealed from Genome Analyses.</title>
        <authorList>
            <person name="Imhoff J.F."/>
            <person name="Rahn T."/>
            <person name="Kunzel S."/>
            <person name="Keller A."/>
            <person name="Neulinger S.C."/>
        </authorList>
    </citation>
    <scope>NUCLEOTIDE SEQUENCE [LARGE SCALE GENOMIC DNA]</scope>
    <source>
        <strain evidence="1 2">DSM 15382</strain>
    </source>
</reference>
<dbReference type="EMBL" id="NRSG01000285">
    <property type="protein sequence ID" value="MBK1661330.1"/>
    <property type="molecule type" value="Genomic_DNA"/>
</dbReference>